<accession>A0A9N8EC82</accession>
<name>A0A9N8EC82_9STRA</name>
<feature type="region of interest" description="Disordered" evidence="1">
    <location>
        <begin position="1"/>
        <end position="34"/>
    </location>
</feature>
<gene>
    <name evidence="2" type="ORF">SEMRO_935_G222000.1</name>
</gene>
<feature type="region of interest" description="Disordered" evidence="1">
    <location>
        <begin position="853"/>
        <end position="926"/>
    </location>
</feature>
<protein>
    <submittedName>
        <fullName evidence="2">Uncharacterized protein</fullName>
    </submittedName>
</protein>
<evidence type="ECO:0000313" key="3">
    <source>
        <dbReference type="Proteomes" id="UP001153069"/>
    </source>
</evidence>
<dbReference type="EMBL" id="CAICTM010000933">
    <property type="protein sequence ID" value="CAB9518447.1"/>
    <property type="molecule type" value="Genomic_DNA"/>
</dbReference>
<feature type="region of interest" description="Disordered" evidence="1">
    <location>
        <begin position="55"/>
        <end position="115"/>
    </location>
</feature>
<keyword evidence="3" id="KW-1185">Reference proteome</keyword>
<organism evidence="2 3">
    <name type="scientific">Seminavis robusta</name>
    <dbReference type="NCBI Taxonomy" id="568900"/>
    <lineage>
        <taxon>Eukaryota</taxon>
        <taxon>Sar</taxon>
        <taxon>Stramenopiles</taxon>
        <taxon>Ochrophyta</taxon>
        <taxon>Bacillariophyta</taxon>
        <taxon>Bacillariophyceae</taxon>
        <taxon>Bacillariophycidae</taxon>
        <taxon>Naviculales</taxon>
        <taxon>Naviculaceae</taxon>
        <taxon>Seminavis</taxon>
    </lineage>
</organism>
<reference evidence="2" key="1">
    <citation type="submission" date="2020-06" db="EMBL/GenBank/DDBJ databases">
        <authorList>
            <consortium name="Plant Systems Biology data submission"/>
        </authorList>
    </citation>
    <scope>NUCLEOTIDE SEQUENCE</scope>
    <source>
        <strain evidence="2">D6</strain>
    </source>
</reference>
<evidence type="ECO:0000256" key="1">
    <source>
        <dbReference type="SAM" id="MobiDB-lite"/>
    </source>
</evidence>
<proteinExistence type="predicted"/>
<dbReference type="Proteomes" id="UP001153069">
    <property type="component" value="Unassembled WGS sequence"/>
</dbReference>
<sequence length="1062" mass="117284">MAKKSNPRSSTSGSTNNKKKSRPTKRDIAAATHSQNIAKFFGPCATSAANPVVKPVASNKQASKETANGKRPSKTQREAPDDQPSADLVVSDPVRTDPVFEFPAADPATDPASYHATDPVPKLSTADPATDLDVVASAADPATDLDAVSSVDAVADPVRTDPVLQLPATDPAVDLDAVPSADAVADPVGSDPALEQQPQCSDVRWKGVTYSFAEPPLVSTLEECILNYKCKSQIDTIIDQAPDLSTKARLRQLDEIVQNFLELKFAAMVDGTDPALKWGIGRLKMRSFDTSGVYGIAYTKKKPTVASAMNTNIGASLVGCHASALKQNAPVAALVMDLEQCLAAVPEEVIHQILDLRLPGLFVHDDHQESVAHLIALQLCEALHACGRHTCTGTICERLTQLPSKQVVELMTPPTFESGVLGSMADIPVGGIPFITTWPTLRSWLVATGQGRLVRKLPEGECVTFQRLGAVFGPKLGVIQNAIPYCPRVQRDLEPLLNKLNAILEECHMNDEEMDDTMKEQIRNALDAIRHDNFDSYVKPTQEELGTFVRPLLARWLQEMPHNYVIGMERCSLLALEACESEWLADNLDLSSEIDLLPHDPCALRVLQAKSKHRILVVSSYFRSMSEKTRMLARKRSVKAQLAGTSLLVQSGNLPVQHEEELRCVMQSFLMGLTFGYADGHDDNDNGVDDEEDSLVDDDDADTDKLNLRLARIKAMPNGFFLGAPPNVLGVSKSLEIGYAEAIYLREHLGFAKFGKVLTAHGINPHSPMEEDWCCPGTPATAGVVAKPCTNPEDVKKPVMIGAAVKEHPFAGEWCCNKCHRGLERLEVKILQDKVSKGDELTTEQQERLEELEARQQNKRDKTKERRDLIKAEAPEALLDEERNKEATTKKRKLNEYEENPKLKEADLKKRRKDDQKRREKGEKKARGINRFTTKGVGKDGLYPKRIQEKLQLAIQHLGNELNEMHIFWNHIVDVCSAVLVKEEPKGMAMKKTGKGEMVPTYCDFAFRQAALTCGLTQGITNKKHWLWPNYDENKRTQKRLVKKEVLPVVISKMYPGSELAG</sequence>
<evidence type="ECO:0000313" key="2">
    <source>
        <dbReference type="EMBL" id="CAB9518447.1"/>
    </source>
</evidence>
<dbReference type="AlphaFoldDB" id="A0A9N8EC82"/>
<comment type="caution">
    <text evidence="2">The sequence shown here is derived from an EMBL/GenBank/DDBJ whole genome shotgun (WGS) entry which is preliminary data.</text>
</comment>